<dbReference type="InterPro" id="IPR032432">
    <property type="entry name" value="Radical_SAM_C"/>
</dbReference>
<dbReference type="InterPro" id="IPR005911">
    <property type="entry name" value="YhcC-like"/>
</dbReference>
<dbReference type="SFLD" id="SFLDG01086">
    <property type="entry name" value="elongater_protein-like"/>
    <property type="match status" value="1"/>
</dbReference>
<comment type="cofactor">
    <cofactor evidence="1">
        <name>[4Fe-4S] cluster</name>
        <dbReference type="ChEBI" id="CHEBI:49883"/>
    </cofactor>
</comment>
<evidence type="ECO:0000256" key="4">
    <source>
        <dbReference type="ARBA" id="ARBA00022723"/>
    </source>
</evidence>
<dbReference type="Proteomes" id="UP000831151">
    <property type="component" value="Chromosome"/>
</dbReference>
<dbReference type="InterPro" id="IPR007197">
    <property type="entry name" value="rSAM"/>
</dbReference>
<dbReference type="AlphaFoldDB" id="A0A9E7DKL4"/>
<dbReference type="PANTHER" id="PTHR11135">
    <property type="entry name" value="HISTONE ACETYLTRANSFERASE-RELATED"/>
    <property type="match status" value="1"/>
</dbReference>
<evidence type="ECO:0000313" key="8">
    <source>
        <dbReference type="EMBL" id="UQK59789.1"/>
    </source>
</evidence>
<evidence type="ECO:0000256" key="1">
    <source>
        <dbReference type="ARBA" id="ARBA00001966"/>
    </source>
</evidence>
<dbReference type="Pfam" id="PF16199">
    <property type="entry name" value="Radical_SAM_C"/>
    <property type="match status" value="1"/>
</dbReference>
<gene>
    <name evidence="8" type="ORF">M1R53_03855</name>
</gene>
<reference evidence="8" key="1">
    <citation type="submission" date="2022-04" db="EMBL/GenBank/DDBJ databases">
        <title>Complete genome sequences of Ezakiella coagulans and Fenollaria massiliensis.</title>
        <authorList>
            <person name="France M.T."/>
            <person name="Clifford J."/>
            <person name="Narina S."/>
            <person name="Rutt L."/>
            <person name="Ravel J."/>
        </authorList>
    </citation>
    <scope>NUCLEOTIDE SEQUENCE</scope>
    <source>
        <strain evidence="8">C0061C2</strain>
    </source>
</reference>
<keyword evidence="4" id="KW-0479">Metal-binding</keyword>
<evidence type="ECO:0000256" key="3">
    <source>
        <dbReference type="ARBA" id="ARBA00022691"/>
    </source>
</evidence>
<dbReference type="SFLD" id="SFLDG01091">
    <property type="entry name" value="uncharacterized_CHP01210-like"/>
    <property type="match status" value="1"/>
</dbReference>
<accession>A0A9E7DKL4</accession>
<keyword evidence="5" id="KW-0408">Iron</keyword>
<protein>
    <submittedName>
        <fullName evidence="8">TIGR01212 family radical SAM protein</fullName>
    </submittedName>
</protein>
<dbReference type="RefSeq" id="WP_249243139.1">
    <property type="nucleotide sequence ID" value="NZ_CP096649.1"/>
</dbReference>
<dbReference type="GO" id="GO:0003824">
    <property type="term" value="F:catalytic activity"/>
    <property type="evidence" value="ECO:0007669"/>
    <property type="project" value="InterPro"/>
</dbReference>
<evidence type="ECO:0000259" key="7">
    <source>
        <dbReference type="PROSITE" id="PS51918"/>
    </source>
</evidence>
<dbReference type="SMART" id="SM00729">
    <property type="entry name" value="Elp3"/>
    <property type="match status" value="1"/>
</dbReference>
<name>A0A9E7DKL4_9FIRM</name>
<dbReference type="Pfam" id="PF04055">
    <property type="entry name" value="Radical_SAM"/>
    <property type="match status" value="1"/>
</dbReference>
<dbReference type="SUPFAM" id="SSF102114">
    <property type="entry name" value="Radical SAM enzymes"/>
    <property type="match status" value="1"/>
</dbReference>
<dbReference type="Gene3D" id="3.30.750.200">
    <property type="match status" value="1"/>
</dbReference>
<keyword evidence="9" id="KW-1185">Reference proteome</keyword>
<organism evidence="8 9">
    <name type="scientific">Fenollaria massiliensis</name>
    <dbReference type="NCBI Taxonomy" id="938288"/>
    <lineage>
        <taxon>Bacteria</taxon>
        <taxon>Bacillati</taxon>
        <taxon>Bacillota</taxon>
        <taxon>Clostridia</taxon>
        <taxon>Eubacteriales</taxon>
        <taxon>Fenollaria</taxon>
    </lineage>
</organism>
<dbReference type="PANTHER" id="PTHR11135:SF1">
    <property type="entry name" value="PROTEIN YHCC"/>
    <property type="match status" value="1"/>
</dbReference>
<evidence type="ECO:0000256" key="2">
    <source>
        <dbReference type="ARBA" id="ARBA00022485"/>
    </source>
</evidence>
<evidence type="ECO:0000256" key="6">
    <source>
        <dbReference type="ARBA" id="ARBA00023014"/>
    </source>
</evidence>
<keyword evidence="3" id="KW-0949">S-adenosyl-L-methionine</keyword>
<dbReference type="NCBIfam" id="TIGR01212">
    <property type="entry name" value="TIGR01212 family radical SAM protein"/>
    <property type="match status" value="1"/>
</dbReference>
<sequence>MSNIISFEDEKKLYRVYSEYLSNKFHTKVYKLPISLNITCPNRDGSKAYGGCIFCTAEGGSFENLSNNLSVKEQIEQNKINITKNHKATKFIAYFQNFSNTYMPLDKFKENIINAIEEDVVGINISTRPDLIFDDYMKFLKDVKDEYNLEITVELGLQSSNDETLKILNRCHTTNDYIDACETLSKYGIRKAAHLILDLPWDSLDDVYNDAKLINMTKTDEVKLHSLYIMEGTRIAKMYKAGEFKLLNREDYVDRVEIFLTHIKDDIIIQRLVGRSDEEGTIHCNWGESWWRIKDSILEQMKRKSNYQGKYFKEDDFYG</sequence>
<keyword evidence="6" id="KW-0411">Iron-sulfur</keyword>
<keyword evidence="2" id="KW-0004">4Fe-4S</keyword>
<dbReference type="GO" id="GO:0046872">
    <property type="term" value="F:metal ion binding"/>
    <property type="evidence" value="ECO:0007669"/>
    <property type="project" value="UniProtKB-KW"/>
</dbReference>
<evidence type="ECO:0000256" key="5">
    <source>
        <dbReference type="ARBA" id="ARBA00023004"/>
    </source>
</evidence>
<dbReference type="SFLD" id="SFLDS00029">
    <property type="entry name" value="Radical_SAM"/>
    <property type="match status" value="1"/>
</dbReference>
<dbReference type="InterPro" id="IPR058240">
    <property type="entry name" value="rSAM_sf"/>
</dbReference>
<dbReference type="PROSITE" id="PS51918">
    <property type="entry name" value="RADICAL_SAM"/>
    <property type="match status" value="1"/>
</dbReference>
<dbReference type="InterPro" id="IPR039661">
    <property type="entry name" value="ELP3"/>
</dbReference>
<evidence type="ECO:0000313" key="9">
    <source>
        <dbReference type="Proteomes" id="UP000831151"/>
    </source>
</evidence>
<dbReference type="EMBL" id="CP096649">
    <property type="protein sequence ID" value="UQK59789.1"/>
    <property type="molecule type" value="Genomic_DNA"/>
</dbReference>
<dbReference type="InterPro" id="IPR006638">
    <property type="entry name" value="Elp3/MiaA/NifB-like_rSAM"/>
</dbReference>
<dbReference type="KEGG" id="fms:M1R53_03855"/>
<feature type="domain" description="Radical SAM core" evidence="7">
    <location>
        <begin position="26"/>
        <end position="278"/>
    </location>
</feature>
<dbReference type="GO" id="GO:0051539">
    <property type="term" value="F:4 iron, 4 sulfur cluster binding"/>
    <property type="evidence" value="ECO:0007669"/>
    <property type="project" value="UniProtKB-KW"/>
</dbReference>
<proteinExistence type="predicted"/>